<dbReference type="SMART" id="SM00220">
    <property type="entry name" value="S_TKc"/>
    <property type="match status" value="1"/>
</dbReference>
<dbReference type="Pfam" id="PF00069">
    <property type="entry name" value="Pkinase"/>
    <property type="match status" value="1"/>
</dbReference>
<dbReference type="AlphaFoldDB" id="A0A8K1CJT3"/>
<keyword evidence="5" id="KW-0067">ATP-binding</keyword>
<dbReference type="OrthoDB" id="4062651at2759"/>
<dbReference type="EMBL" id="SPLM01000040">
    <property type="protein sequence ID" value="TMW64369.1"/>
    <property type="molecule type" value="Genomic_DNA"/>
</dbReference>
<keyword evidence="4" id="KW-0418">Kinase</keyword>
<accession>A0A8K1CJT3</accession>
<sequence length="344" mass="38494">MAMMDPSFDNPAAQLLGDSELQANGFRVLKELGVGLQGRVDLAVDTCSQIYVALKSPTFETQDFGSDQVDLLNMDCQVQSIIHERDAMRLVEHANVLQYIRSVHGMKNKHSYLVLVMEYASNGDLFDLIGTTGAMADHLAKFYFHQLILGLQACHVSRVIHRDIKPENILFDQNFTLKLCDFGLASIVTGNAEDATLSDVEGTDLYIAPEMAMFSTFRATPVDVWACGVVLFIMLTGYPPFEQPEEGDLWYDHVVRGDMDAFWRAQPASISRPSATAMALINRMMCVDPAKRITISEILAHPWLQDVSSIKEEAVVAQMHVLRRKCLEKAGLLDCDRRKRCSVM</sequence>
<evidence type="ECO:0000256" key="4">
    <source>
        <dbReference type="ARBA" id="ARBA00022777"/>
    </source>
</evidence>
<dbReference type="InterPro" id="IPR000719">
    <property type="entry name" value="Prot_kinase_dom"/>
</dbReference>
<dbReference type="GO" id="GO:0005524">
    <property type="term" value="F:ATP binding"/>
    <property type="evidence" value="ECO:0007669"/>
    <property type="project" value="UniProtKB-KW"/>
</dbReference>
<dbReference type="InterPro" id="IPR011009">
    <property type="entry name" value="Kinase-like_dom_sf"/>
</dbReference>
<dbReference type="GO" id="GO:0004674">
    <property type="term" value="F:protein serine/threonine kinase activity"/>
    <property type="evidence" value="ECO:0007669"/>
    <property type="project" value="UniProtKB-KW"/>
</dbReference>
<organism evidence="7 8">
    <name type="scientific">Pythium oligandrum</name>
    <name type="common">Mycoparasitic fungus</name>
    <dbReference type="NCBI Taxonomy" id="41045"/>
    <lineage>
        <taxon>Eukaryota</taxon>
        <taxon>Sar</taxon>
        <taxon>Stramenopiles</taxon>
        <taxon>Oomycota</taxon>
        <taxon>Peronosporomycetes</taxon>
        <taxon>Pythiales</taxon>
        <taxon>Pythiaceae</taxon>
        <taxon>Pythium</taxon>
    </lineage>
</organism>
<evidence type="ECO:0000256" key="1">
    <source>
        <dbReference type="ARBA" id="ARBA00022527"/>
    </source>
</evidence>
<dbReference type="FunFam" id="1.10.510.10:FF:000571">
    <property type="entry name" value="Maternal embryonic leucine zipper kinase"/>
    <property type="match status" value="1"/>
</dbReference>
<evidence type="ECO:0000256" key="5">
    <source>
        <dbReference type="ARBA" id="ARBA00022840"/>
    </source>
</evidence>
<dbReference type="PROSITE" id="PS00108">
    <property type="entry name" value="PROTEIN_KINASE_ST"/>
    <property type="match status" value="1"/>
</dbReference>
<evidence type="ECO:0000256" key="3">
    <source>
        <dbReference type="ARBA" id="ARBA00022741"/>
    </source>
</evidence>
<evidence type="ECO:0000259" key="6">
    <source>
        <dbReference type="PROSITE" id="PS50011"/>
    </source>
</evidence>
<dbReference type="GO" id="GO:0035556">
    <property type="term" value="P:intracellular signal transduction"/>
    <property type="evidence" value="ECO:0007669"/>
    <property type="project" value="TreeGrafter"/>
</dbReference>
<reference evidence="7" key="1">
    <citation type="submission" date="2019-03" db="EMBL/GenBank/DDBJ databases">
        <title>Long read genome sequence of the mycoparasitic Pythium oligandrum ATCC 38472 isolated from sugarbeet rhizosphere.</title>
        <authorList>
            <person name="Gaulin E."/>
        </authorList>
    </citation>
    <scope>NUCLEOTIDE SEQUENCE</scope>
    <source>
        <strain evidence="7">ATCC 38472_TT</strain>
    </source>
</reference>
<feature type="domain" description="Protein kinase" evidence="6">
    <location>
        <begin position="26"/>
        <end position="304"/>
    </location>
</feature>
<keyword evidence="3" id="KW-0547">Nucleotide-binding</keyword>
<comment type="caution">
    <text evidence="7">The sequence shown here is derived from an EMBL/GenBank/DDBJ whole genome shotgun (WGS) entry which is preliminary data.</text>
</comment>
<dbReference type="Proteomes" id="UP000794436">
    <property type="component" value="Unassembled WGS sequence"/>
</dbReference>
<name>A0A8K1CJT3_PYTOL</name>
<proteinExistence type="predicted"/>
<dbReference type="Gene3D" id="1.10.510.10">
    <property type="entry name" value="Transferase(Phosphotransferase) domain 1"/>
    <property type="match status" value="1"/>
</dbReference>
<keyword evidence="8" id="KW-1185">Reference proteome</keyword>
<keyword evidence="1" id="KW-0723">Serine/threonine-protein kinase</keyword>
<dbReference type="PROSITE" id="PS50011">
    <property type="entry name" value="PROTEIN_KINASE_DOM"/>
    <property type="match status" value="1"/>
</dbReference>
<dbReference type="SUPFAM" id="SSF56112">
    <property type="entry name" value="Protein kinase-like (PK-like)"/>
    <property type="match status" value="1"/>
</dbReference>
<gene>
    <name evidence="7" type="ORF">Poli38472_012991</name>
</gene>
<protein>
    <recommendedName>
        <fullName evidence="6">Protein kinase domain-containing protein</fullName>
    </recommendedName>
</protein>
<dbReference type="PANTHER" id="PTHR24346:SF82">
    <property type="entry name" value="KP78A-RELATED"/>
    <property type="match status" value="1"/>
</dbReference>
<dbReference type="InterPro" id="IPR008271">
    <property type="entry name" value="Ser/Thr_kinase_AS"/>
</dbReference>
<keyword evidence="2" id="KW-0808">Transferase</keyword>
<evidence type="ECO:0000256" key="2">
    <source>
        <dbReference type="ARBA" id="ARBA00022679"/>
    </source>
</evidence>
<dbReference type="PANTHER" id="PTHR24346">
    <property type="entry name" value="MAP/MICROTUBULE AFFINITY-REGULATING KINASE"/>
    <property type="match status" value="1"/>
</dbReference>
<dbReference type="GO" id="GO:0005737">
    <property type="term" value="C:cytoplasm"/>
    <property type="evidence" value="ECO:0007669"/>
    <property type="project" value="TreeGrafter"/>
</dbReference>
<evidence type="ECO:0000313" key="7">
    <source>
        <dbReference type="EMBL" id="TMW64369.1"/>
    </source>
</evidence>
<evidence type="ECO:0000313" key="8">
    <source>
        <dbReference type="Proteomes" id="UP000794436"/>
    </source>
</evidence>